<dbReference type="InterPro" id="IPR014500">
    <property type="entry name" value="UCP019307_cupin"/>
</dbReference>
<organism evidence="3 4">
    <name type="scientific">Pantoea cypripedii</name>
    <name type="common">Pectobacterium cypripedii</name>
    <name type="synonym">Erwinia cypripedii</name>
    <dbReference type="NCBI Taxonomy" id="55209"/>
    <lineage>
        <taxon>Bacteria</taxon>
        <taxon>Pseudomonadati</taxon>
        <taxon>Pseudomonadota</taxon>
        <taxon>Gammaproteobacteria</taxon>
        <taxon>Enterobacterales</taxon>
        <taxon>Erwiniaceae</taxon>
        <taxon>Pantoea</taxon>
    </lineage>
</organism>
<gene>
    <name evidence="3" type="ORF">HA50_21320</name>
</gene>
<evidence type="ECO:0000256" key="2">
    <source>
        <dbReference type="SAM" id="SignalP"/>
    </source>
</evidence>
<evidence type="ECO:0000256" key="1">
    <source>
        <dbReference type="SAM" id="MobiDB-lite"/>
    </source>
</evidence>
<dbReference type="CDD" id="cd02219">
    <property type="entry name" value="cupin_YjlB-like"/>
    <property type="match status" value="1"/>
</dbReference>
<dbReference type="SUPFAM" id="SSF51182">
    <property type="entry name" value="RmlC-like cupins"/>
    <property type="match status" value="1"/>
</dbReference>
<feature type="chain" id="PRO_5012077823" evidence="2">
    <location>
        <begin position="31"/>
        <end position="200"/>
    </location>
</feature>
<dbReference type="Gene3D" id="2.60.120.10">
    <property type="entry name" value="Jelly Rolls"/>
    <property type="match status" value="1"/>
</dbReference>
<dbReference type="EMBL" id="MLJI01000002">
    <property type="protein sequence ID" value="ORM89195.1"/>
    <property type="molecule type" value="Genomic_DNA"/>
</dbReference>
<dbReference type="OrthoDB" id="9791759at2"/>
<dbReference type="InterPro" id="IPR011051">
    <property type="entry name" value="RmlC_Cupin_sf"/>
</dbReference>
<dbReference type="PIRSF" id="PIRSF019307">
    <property type="entry name" value="UCP019307"/>
    <property type="match status" value="1"/>
</dbReference>
<keyword evidence="4" id="KW-1185">Reference proteome</keyword>
<dbReference type="InterPro" id="IPR014710">
    <property type="entry name" value="RmlC-like_jellyroll"/>
</dbReference>
<evidence type="ECO:0000313" key="4">
    <source>
        <dbReference type="Proteomes" id="UP000193749"/>
    </source>
</evidence>
<keyword evidence="2" id="KW-0732">Signal</keyword>
<name>A0A1X1EJV4_PANCY</name>
<evidence type="ECO:0000313" key="3">
    <source>
        <dbReference type="EMBL" id="ORM89195.1"/>
    </source>
</evidence>
<feature type="region of interest" description="Disordered" evidence="1">
    <location>
        <begin position="178"/>
        <end position="200"/>
    </location>
</feature>
<proteinExistence type="predicted"/>
<dbReference type="AlphaFoldDB" id="A0A1X1EJV4"/>
<dbReference type="InterPro" id="IPR047121">
    <property type="entry name" value="YjiB-like"/>
</dbReference>
<protein>
    <submittedName>
        <fullName evidence="3">Cupin</fullName>
    </submittedName>
</protein>
<feature type="signal peptide" evidence="2">
    <location>
        <begin position="1"/>
        <end position="30"/>
    </location>
</feature>
<dbReference type="PANTHER" id="PTHR36448:SF2">
    <property type="entry name" value="CUPIN TYPE-1 DOMAIN-CONTAINING PROTEIN"/>
    <property type="match status" value="1"/>
</dbReference>
<sequence>MNDLSRRHFMRVMSGLALTAPALFSRYATAAPTAQNVQLLRLERNGWVPNNPHLPVIIYQNVLPKTAEMTSPTESLFEKNSWPPQWVASIFTFHHYHSTAHEVLGCVSGNAKVMLGGPAGHVINMAAGDVALLPAGTGHFNDGSSDDFQVVGAYPPQQQWDICRAAPTPEMLQRISQLPFPDSDPVAGQAGPLTHSWQQA</sequence>
<dbReference type="InterPro" id="IPR006311">
    <property type="entry name" value="TAT_signal"/>
</dbReference>
<dbReference type="PANTHER" id="PTHR36448">
    <property type="entry name" value="BLR7373 PROTEIN"/>
    <property type="match status" value="1"/>
</dbReference>
<dbReference type="PROSITE" id="PS51318">
    <property type="entry name" value="TAT"/>
    <property type="match status" value="1"/>
</dbReference>
<dbReference type="RefSeq" id="WP_084878902.1">
    <property type="nucleotide sequence ID" value="NZ_JAGGMY010000006.1"/>
</dbReference>
<reference evidence="3 4" key="1">
    <citation type="journal article" date="2017" name="Antonie Van Leeuwenhoek">
        <title>Phylogenomic resolution of the bacterial genus Pantoea and its relationship with Erwinia and Tatumella.</title>
        <authorList>
            <person name="Palmer M."/>
            <person name="Steenkamp E.T."/>
            <person name="Coetzee M.P."/>
            <person name="Chan W.Y."/>
            <person name="van Zyl E."/>
            <person name="De Maayer P."/>
            <person name="Coutinho T.A."/>
            <person name="Blom J."/>
            <person name="Smits T.H."/>
            <person name="Duffy B."/>
            <person name="Venter S.N."/>
        </authorList>
    </citation>
    <scope>NUCLEOTIDE SEQUENCE [LARGE SCALE GENOMIC DNA]</scope>
    <source>
        <strain evidence="3 4">LMG 2657</strain>
    </source>
</reference>
<comment type="caution">
    <text evidence="3">The sequence shown here is derived from an EMBL/GenBank/DDBJ whole genome shotgun (WGS) entry which is preliminary data.</text>
</comment>
<dbReference type="Proteomes" id="UP000193749">
    <property type="component" value="Unassembled WGS sequence"/>
</dbReference>
<dbReference type="STRING" id="55209.HA50_21320"/>
<accession>A0A1X1EJV4</accession>